<dbReference type="InterPro" id="IPR007180">
    <property type="entry name" value="DUF382"/>
</dbReference>
<evidence type="ECO:0000259" key="2">
    <source>
        <dbReference type="SMART" id="SM00581"/>
    </source>
</evidence>
<dbReference type="Pfam" id="PF04046">
    <property type="entry name" value="PSP"/>
    <property type="match status" value="1"/>
</dbReference>
<gene>
    <name evidence="3" type="ORF">TSPGSL018_30205</name>
</gene>
<protein>
    <submittedName>
        <fullName evidence="3">Splicing factor 3b subunit 2-like</fullName>
    </submittedName>
</protein>
<sequence length="363" mass="40787">MRQAYQEKEDQKKLKQKQRDRMQPKMGKMDIDYQVLHDAFFKNQTRPKLTGMGDLYYEGKEFEIQTKHCQPGHLSSELKAALGMSEDGPPPWLINMQRYGPPPSYPALRVPGLNAPIPEGASFGYHPGGWGKPPVDEYGNPIYGDVFGVMAKPPSASDYVDKDKHWGDLESEEEESEDEESEEEEEEQEGEDTEALADGYRSVDTDISSLPHGMETPDTIQLRKGFESVESEQQRPLYTVLEQKAASVGGALMGSDHTYVMPDSTNKERRPLNPSDKKRLEALRSQVAGTTDVEVTLTPEEIEGLDDDAIKRLYAQKVQEIRAANKPEDFSDLVAAKAAQQKRKALAKESEKAAKKQKDSFKF</sequence>
<dbReference type="InterPro" id="IPR052584">
    <property type="entry name" value="U2_snRNP_Complex_Component"/>
</dbReference>
<feature type="region of interest" description="Disordered" evidence="1">
    <location>
        <begin position="157"/>
        <end position="217"/>
    </location>
</feature>
<feature type="compositionally biased region" description="Basic and acidic residues" evidence="1">
    <location>
        <begin position="265"/>
        <end position="277"/>
    </location>
</feature>
<dbReference type="Pfam" id="PF04037">
    <property type="entry name" value="DUF382"/>
    <property type="match status" value="1"/>
</dbReference>
<dbReference type="GO" id="GO:0005634">
    <property type="term" value="C:nucleus"/>
    <property type="evidence" value="ECO:0007669"/>
    <property type="project" value="InterPro"/>
</dbReference>
<dbReference type="EMBL" id="GBEZ01013044">
    <property type="protein sequence ID" value="JAC72906.1"/>
    <property type="molecule type" value="Transcribed_RNA"/>
</dbReference>
<dbReference type="PANTHER" id="PTHR12785:SF6">
    <property type="entry name" value="SPLICING FACTOR 3B SUBUNIT 2"/>
    <property type="match status" value="1"/>
</dbReference>
<feature type="compositionally biased region" description="Acidic residues" evidence="1">
    <location>
        <begin position="169"/>
        <end position="195"/>
    </location>
</feature>
<organism evidence="3">
    <name type="scientific">Tetraselmis sp. GSL018</name>
    <dbReference type="NCBI Taxonomy" id="582737"/>
    <lineage>
        <taxon>Eukaryota</taxon>
        <taxon>Viridiplantae</taxon>
        <taxon>Chlorophyta</taxon>
        <taxon>core chlorophytes</taxon>
        <taxon>Chlorodendrophyceae</taxon>
        <taxon>Chlorodendrales</taxon>
        <taxon>Chlorodendraceae</taxon>
        <taxon>Tetraselmis</taxon>
    </lineage>
</organism>
<proteinExistence type="predicted"/>
<dbReference type="SMART" id="SM00581">
    <property type="entry name" value="PSP"/>
    <property type="match status" value="1"/>
</dbReference>
<name>A0A061RQR5_9CHLO</name>
<accession>A0A061RQR5</accession>
<evidence type="ECO:0000256" key="1">
    <source>
        <dbReference type="SAM" id="MobiDB-lite"/>
    </source>
</evidence>
<evidence type="ECO:0000313" key="3">
    <source>
        <dbReference type="EMBL" id="JAC72906.1"/>
    </source>
</evidence>
<feature type="region of interest" description="Disordered" evidence="1">
    <location>
        <begin position="1"/>
        <end position="28"/>
    </location>
</feature>
<reference evidence="3" key="1">
    <citation type="submission" date="2014-05" db="EMBL/GenBank/DDBJ databases">
        <title>The transcriptome of the halophilic microalga Tetraselmis sp. GSL018 isolated from the Great Salt Lake, Utah.</title>
        <authorList>
            <person name="Jinkerson R.E."/>
            <person name="D'Adamo S."/>
            <person name="Posewitz M.C."/>
        </authorList>
    </citation>
    <scope>NUCLEOTIDE SEQUENCE</scope>
    <source>
        <strain evidence="3">GSL018</strain>
    </source>
</reference>
<dbReference type="InterPro" id="IPR006568">
    <property type="entry name" value="PSP_pro-rich"/>
</dbReference>
<dbReference type="PANTHER" id="PTHR12785">
    <property type="entry name" value="SPLICING FACTOR 3B"/>
    <property type="match status" value="1"/>
</dbReference>
<feature type="compositionally biased region" description="Basic and acidic residues" evidence="1">
    <location>
        <begin position="159"/>
        <end position="168"/>
    </location>
</feature>
<feature type="region of interest" description="Disordered" evidence="1">
    <location>
        <begin position="253"/>
        <end position="277"/>
    </location>
</feature>
<feature type="domain" description="PSP proline-rich" evidence="2">
    <location>
        <begin position="66"/>
        <end position="119"/>
    </location>
</feature>
<dbReference type="AlphaFoldDB" id="A0A061RQR5"/>